<comment type="caution">
    <text evidence="3">The sequence shown here is derived from an EMBL/GenBank/DDBJ whole genome shotgun (WGS) entry which is preliminary data.</text>
</comment>
<accession>A0A4V3WC91</accession>
<dbReference type="Gene3D" id="3.30.110.40">
    <property type="entry name" value="TusA-like domain"/>
    <property type="match status" value="1"/>
</dbReference>
<sequence length="75" mass="8262">MSKVILDVKNLNCPLPVIHTRKAMRNLESGAVLEILTTDPASIRDFNALCRSTGSDLINQSESQGIYTFQIRKGA</sequence>
<organism evidence="3 4">
    <name type="scientific">Pseudothauera nasutitermitis</name>
    <dbReference type="NCBI Taxonomy" id="2565930"/>
    <lineage>
        <taxon>Bacteria</taxon>
        <taxon>Pseudomonadati</taxon>
        <taxon>Pseudomonadota</taxon>
        <taxon>Betaproteobacteria</taxon>
        <taxon>Rhodocyclales</taxon>
        <taxon>Zoogloeaceae</taxon>
        <taxon>Pseudothauera</taxon>
    </lineage>
</organism>
<dbReference type="InterPro" id="IPR036868">
    <property type="entry name" value="TusA-like_sf"/>
</dbReference>
<keyword evidence="3" id="KW-0808">Transferase</keyword>
<dbReference type="AlphaFoldDB" id="A0A4V3WC91"/>
<reference evidence="3 4" key="1">
    <citation type="submission" date="2019-04" db="EMBL/GenBank/DDBJ databases">
        <title>Azoarcus nasutitermitis sp. nov. isolated from termite nest.</title>
        <authorList>
            <person name="Lin S.-Y."/>
            <person name="Hameed A."/>
            <person name="Hsu Y.-H."/>
            <person name="Young C.-C."/>
        </authorList>
    </citation>
    <scope>NUCLEOTIDE SEQUENCE [LARGE SCALE GENOMIC DNA]</scope>
    <source>
        <strain evidence="3 4">CC-YHH838</strain>
    </source>
</reference>
<dbReference type="OrthoDB" id="9797551at2"/>
<name>A0A4V3WC91_9RHOO</name>
<evidence type="ECO:0000256" key="1">
    <source>
        <dbReference type="ARBA" id="ARBA00008984"/>
    </source>
</evidence>
<proteinExistence type="inferred from homology"/>
<dbReference type="EMBL" id="SSOC01000002">
    <property type="protein sequence ID" value="THF66288.1"/>
    <property type="molecule type" value="Genomic_DNA"/>
</dbReference>
<keyword evidence="4" id="KW-1185">Reference proteome</keyword>
<dbReference type="Pfam" id="PF01206">
    <property type="entry name" value="TusA"/>
    <property type="match status" value="1"/>
</dbReference>
<evidence type="ECO:0000313" key="3">
    <source>
        <dbReference type="EMBL" id="THF66288.1"/>
    </source>
</evidence>
<comment type="similarity">
    <text evidence="1">Belongs to the sulfur carrier protein TusA family.</text>
</comment>
<dbReference type="Proteomes" id="UP000308430">
    <property type="component" value="Unassembled WGS sequence"/>
</dbReference>
<protein>
    <submittedName>
        <fullName evidence="3">Sulfurtransferase TusA family protein</fullName>
    </submittedName>
</protein>
<evidence type="ECO:0000259" key="2">
    <source>
        <dbReference type="Pfam" id="PF01206"/>
    </source>
</evidence>
<dbReference type="PANTHER" id="PTHR33279">
    <property type="entry name" value="SULFUR CARRIER PROTEIN YEDF-RELATED"/>
    <property type="match status" value="1"/>
</dbReference>
<dbReference type="PANTHER" id="PTHR33279:SF6">
    <property type="entry name" value="SULFUR CARRIER PROTEIN YEDF-RELATED"/>
    <property type="match status" value="1"/>
</dbReference>
<dbReference type="SUPFAM" id="SSF64307">
    <property type="entry name" value="SirA-like"/>
    <property type="match status" value="1"/>
</dbReference>
<dbReference type="CDD" id="cd00291">
    <property type="entry name" value="SirA_YedF_YeeD"/>
    <property type="match status" value="1"/>
</dbReference>
<evidence type="ECO:0000313" key="4">
    <source>
        <dbReference type="Proteomes" id="UP000308430"/>
    </source>
</evidence>
<dbReference type="GO" id="GO:0016740">
    <property type="term" value="F:transferase activity"/>
    <property type="evidence" value="ECO:0007669"/>
    <property type="project" value="UniProtKB-KW"/>
</dbReference>
<gene>
    <name evidence="3" type="ORF">E6C76_05450</name>
</gene>
<dbReference type="RefSeq" id="WP_136347237.1">
    <property type="nucleotide sequence ID" value="NZ_SSOC01000002.1"/>
</dbReference>
<feature type="domain" description="UPF0033" evidence="2">
    <location>
        <begin position="5"/>
        <end position="73"/>
    </location>
</feature>
<dbReference type="InterPro" id="IPR001455">
    <property type="entry name" value="TusA-like"/>
</dbReference>